<evidence type="ECO:0000313" key="1">
    <source>
        <dbReference type="EMBL" id="KAH3700742.1"/>
    </source>
</evidence>
<reference evidence="1" key="1">
    <citation type="journal article" date="2019" name="bioRxiv">
        <title>The Genome of the Zebra Mussel, Dreissena polymorpha: A Resource for Invasive Species Research.</title>
        <authorList>
            <person name="McCartney M.A."/>
            <person name="Auch B."/>
            <person name="Kono T."/>
            <person name="Mallez S."/>
            <person name="Zhang Y."/>
            <person name="Obille A."/>
            <person name="Becker A."/>
            <person name="Abrahante J.E."/>
            <person name="Garbe J."/>
            <person name="Badalamenti J.P."/>
            <person name="Herman A."/>
            <person name="Mangelson H."/>
            <person name="Liachko I."/>
            <person name="Sullivan S."/>
            <person name="Sone E.D."/>
            <person name="Koren S."/>
            <person name="Silverstein K.A.T."/>
            <person name="Beckman K.B."/>
            <person name="Gohl D.M."/>
        </authorList>
    </citation>
    <scope>NUCLEOTIDE SEQUENCE</scope>
    <source>
        <strain evidence="1">Duluth1</strain>
        <tissue evidence="1">Whole animal</tissue>
    </source>
</reference>
<organism evidence="1 2">
    <name type="scientific">Dreissena polymorpha</name>
    <name type="common">Zebra mussel</name>
    <name type="synonym">Mytilus polymorpha</name>
    <dbReference type="NCBI Taxonomy" id="45954"/>
    <lineage>
        <taxon>Eukaryota</taxon>
        <taxon>Metazoa</taxon>
        <taxon>Spiralia</taxon>
        <taxon>Lophotrochozoa</taxon>
        <taxon>Mollusca</taxon>
        <taxon>Bivalvia</taxon>
        <taxon>Autobranchia</taxon>
        <taxon>Heteroconchia</taxon>
        <taxon>Euheterodonta</taxon>
        <taxon>Imparidentia</taxon>
        <taxon>Neoheterodontei</taxon>
        <taxon>Myida</taxon>
        <taxon>Dreissenoidea</taxon>
        <taxon>Dreissenidae</taxon>
        <taxon>Dreissena</taxon>
    </lineage>
</organism>
<accession>A0A9D4BPQ4</accession>
<dbReference type="EMBL" id="JAIWYP010000015">
    <property type="protein sequence ID" value="KAH3700742.1"/>
    <property type="molecule type" value="Genomic_DNA"/>
</dbReference>
<reference evidence="1" key="2">
    <citation type="submission" date="2020-11" db="EMBL/GenBank/DDBJ databases">
        <authorList>
            <person name="McCartney M.A."/>
            <person name="Auch B."/>
            <person name="Kono T."/>
            <person name="Mallez S."/>
            <person name="Becker A."/>
            <person name="Gohl D.M."/>
            <person name="Silverstein K.A.T."/>
            <person name="Koren S."/>
            <person name="Bechman K.B."/>
            <person name="Herman A."/>
            <person name="Abrahante J.E."/>
            <person name="Garbe J."/>
        </authorList>
    </citation>
    <scope>NUCLEOTIDE SEQUENCE</scope>
    <source>
        <strain evidence="1">Duluth1</strain>
        <tissue evidence="1">Whole animal</tissue>
    </source>
</reference>
<keyword evidence="2" id="KW-1185">Reference proteome</keyword>
<evidence type="ECO:0000313" key="2">
    <source>
        <dbReference type="Proteomes" id="UP000828390"/>
    </source>
</evidence>
<gene>
    <name evidence="1" type="ORF">DPMN_075721</name>
</gene>
<name>A0A9D4BPQ4_DREPO</name>
<dbReference type="AlphaFoldDB" id="A0A9D4BPQ4"/>
<dbReference type="Proteomes" id="UP000828390">
    <property type="component" value="Unassembled WGS sequence"/>
</dbReference>
<sequence>MTVTTIIGPTFYVHCDDVNCDVCSCCVEVRSVRHIQGVADVLAGIRPVDVENQEVGSILPVGMPRVVFGPVHCDVRLSRGITANDQIVAFQTCVLAKI</sequence>
<proteinExistence type="predicted"/>
<comment type="caution">
    <text evidence="1">The sequence shown here is derived from an EMBL/GenBank/DDBJ whole genome shotgun (WGS) entry which is preliminary data.</text>
</comment>
<protein>
    <submittedName>
        <fullName evidence="1">Uncharacterized protein</fullName>
    </submittedName>
</protein>